<dbReference type="PANTHER" id="PTHR47108:SF1">
    <property type="entry name" value="5-AMINO-6-(5-PHOSPHO-D-RIBITYLAMINO)URACIL PHOSPHATASE, CHLOROPLASTIC"/>
    <property type="match status" value="1"/>
</dbReference>
<name>A0A6U0F016_9CHLO</name>
<gene>
    <name evidence="1" type="ORF">OMED0929_LOCUS6894</name>
    <name evidence="2" type="ORF">OMED0929_LOCUS6895</name>
</gene>
<dbReference type="Gene3D" id="3.40.50.1000">
    <property type="entry name" value="HAD superfamily/HAD-like"/>
    <property type="match status" value="1"/>
</dbReference>
<dbReference type="EMBL" id="HBEW01008167">
    <property type="protein sequence ID" value="CAD8588307.1"/>
    <property type="molecule type" value="Transcribed_RNA"/>
</dbReference>
<proteinExistence type="predicted"/>
<evidence type="ECO:0000313" key="2">
    <source>
        <dbReference type="EMBL" id="CAD8588307.1"/>
    </source>
</evidence>
<dbReference type="EMBL" id="HBEW01008166">
    <property type="protein sequence ID" value="CAD8588306.1"/>
    <property type="molecule type" value="Transcribed_RNA"/>
</dbReference>
<protein>
    <submittedName>
        <fullName evidence="1">Uncharacterized protein</fullName>
    </submittedName>
</protein>
<evidence type="ECO:0000313" key="1">
    <source>
        <dbReference type="EMBL" id="CAD8588306.1"/>
    </source>
</evidence>
<dbReference type="InterPro" id="IPR036412">
    <property type="entry name" value="HAD-like_sf"/>
</dbReference>
<reference evidence="1" key="1">
    <citation type="submission" date="2021-01" db="EMBL/GenBank/DDBJ databases">
        <authorList>
            <person name="Corre E."/>
            <person name="Pelletier E."/>
            <person name="Niang G."/>
            <person name="Scheremetjew M."/>
            <person name="Finn R."/>
            <person name="Kale V."/>
            <person name="Holt S."/>
            <person name="Cochrane G."/>
            <person name="Meng A."/>
            <person name="Brown T."/>
            <person name="Cohen L."/>
        </authorList>
    </citation>
    <scope>NUCLEOTIDE SEQUENCE</scope>
    <source>
        <strain evidence="1">Clade-D-RCC2572</strain>
    </source>
</reference>
<dbReference type="AlphaFoldDB" id="A0A6U0F016"/>
<dbReference type="InterPro" id="IPR023214">
    <property type="entry name" value="HAD_sf"/>
</dbReference>
<dbReference type="PANTHER" id="PTHR47108">
    <property type="entry name" value="5-AMINO-6-(5-PHOSPHO-D-RIBITYLAMINO)URACIL PHOSPHATASE, CHLOROPLASTIC"/>
    <property type="match status" value="1"/>
</dbReference>
<accession>A0A6U0F016</accession>
<dbReference type="SUPFAM" id="SSF56784">
    <property type="entry name" value="HAD-like"/>
    <property type="match status" value="1"/>
</dbReference>
<organism evidence="1">
    <name type="scientific">Ostreococcus mediterraneus</name>
    <dbReference type="NCBI Taxonomy" id="1486918"/>
    <lineage>
        <taxon>Eukaryota</taxon>
        <taxon>Viridiplantae</taxon>
        <taxon>Chlorophyta</taxon>
        <taxon>Mamiellophyceae</taxon>
        <taxon>Mamiellales</taxon>
        <taxon>Bathycoccaceae</taxon>
        <taxon>Ostreococcus</taxon>
    </lineage>
</organism>
<sequence>MNRGTFAEQKLEAAKYFHARGMQRLPCFRKTSVLVYDRRKRCRATLTYYSNNYTSAGNNPLRRLEDLGTRSFGIILEFEAVILPTTLNIERDVWNQLACEENLKRPLDYQIQFAFRRKPEYVISQVFNWTNDATRVTLLASRKCQIYLQKTFLSTSCIETTLSFLSQLKKSNIRYAIYSSQLSSEELARALKVLNICELLEGDFRDGQESSYIFGRDSFTYGLPDTELYLLMAQVLGQLPIKCIVFSDNHLAIEAACELGMKSVILTKTARSWELSNADIVVPSLQGLSFRNLQNLFTLDVYD</sequence>